<dbReference type="WBParaSite" id="PgR117X_g017_t01">
    <property type="protein sequence ID" value="PgR117X_g017_t01"/>
    <property type="gene ID" value="PgR117X_g017"/>
</dbReference>
<evidence type="ECO:0000313" key="1">
    <source>
        <dbReference type="Proteomes" id="UP000887569"/>
    </source>
</evidence>
<dbReference type="Proteomes" id="UP000887569">
    <property type="component" value="Unplaced"/>
</dbReference>
<keyword evidence="1" id="KW-1185">Reference proteome</keyword>
<proteinExistence type="predicted"/>
<organism evidence="1 2">
    <name type="scientific">Parascaris univalens</name>
    <name type="common">Nematode worm</name>
    <dbReference type="NCBI Taxonomy" id="6257"/>
    <lineage>
        <taxon>Eukaryota</taxon>
        <taxon>Metazoa</taxon>
        <taxon>Ecdysozoa</taxon>
        <taxon>Nematoda</taxon>
        <taxon>Chromadorea</taxon>
        <taxon>Rhabditida</taxon>
        <taxon>Spirurina</taxon>
        <taxon>Ascaridomorpha</taxon>
        <taxon>Ascaridoidea</taxon>
        <taxon>Ascarididae</taxon>
        <taxon>Parascaris</taxon>
    </lineage>
</organism>
<accession>A0A915CBS4</accession>
<sequence length="198" mass="22486">MLRLNVRNALFSNQPYSSSYPIVMRSTQSIFSSALLIFASIISNVSTSECTFKQEADVIKCAFALVEQIDIEHINVHPAFSEISTLCNSFSTYNSCVAKIHPQCRRSMMTHIERIYNIVCEKPFREKFISQRYCLKALESNAVKIKECISNHGAMFDEQFTLLQSSNNSTNNQCIVLQNYIDCAFTGVYKEQCADAIK</sequence>
<name>A0A915CBS4_PARUN</name>
<evidence type="ECO:0000313" key="2">
    <source>
        <dbReference type="WBParaSite" id="PgR117X_g017_t01"/>
    </source>
</evidence>
<dbReference type="AlphaFoldDB" id="A0A915CBS4"/>
<protein>
    <submittedName>
        <fullName evidence="2">DUF19 domain-containing protein</fullName>
    </submittedName>
</protein>
<reference evidence="2" key="1">
    <citation type="submission" date="2022-11" db="UniProtKB">
        <authorList>
            <consortium name="WormBaseParasite"/>
        </authorList>
    </citation>
    <scope>IDENTIFICATION</scope>
</reference>